<comment type="subunit">
    <text evidence="3">Homotrimer.</text>
</comment>
<evidence type="ECO:0000313" key="7">
    <source>
        <dbReference type="Proteomes" id="UP001195624"/>
    </source>
</evidence>
<reference evidence="7" key="2">
    <citation type="submission" date="2023-07" db="EMBL/GenBank/DDBJ databases">
        <title>Genome mining of underrepresented organisms for secondary metabolites.</title>
        <authorList>
            <person name="D'Agostino P.M."/>
        </authorList>
    </citation>
    <scope>NUCLEOTIDE SEQUENCE [LARGE SCALE GENOMIC DNA]</scope>
    <source>
        <strain evidence="7">WS4403</strain>
    </source>
</reference>
<evidence type="ECO:0000256" key="2">
    <source>
        <dbReference type="ARBA" id="ARBA00006906"/>
    </source>
</evidence>
<evidence type="ECO:0000256" key="1">
    <source>
        <dbReference type="ARBA" id="ARBA00004761"/>
    </source>
</evidence>
<dbReference type="InterPro" id="IPR000887">
    <property type="entry name" value="Aldlse_KDPG_KHG"/>
</dbReference>
<dbReference type="InterPro" id="IPR013785">
    <property type="entry name" value="Aldolase_TIM"/>
</dbReference>
<dbReference type="EC" id="4.1.2.21" evidence="6"/>
<evidence type="ECO:0000313" key="6">
    <source>
        <dbReference type="EMBL" id="MBP2168359.1"/>
    </source>
</evidence>
<keyword evidence="5" id="KW-0119">Carbohydrate metabolism</keyword>
<evidence type="ECO:0000256" key="4">
    <source>
        <dbReference type="ARBA" id="ARBA00023239"/>
    </source>
</evidence>
<gene>
    <name evidence="6" type="ORF">J2125_001551</name>
</gene>
<organism evidence="6 7">
    <name type="scientific">Winslowiella toletana</name>
    <dbReference type="NCBI Taxonomy" id="92490"/>
    <lineage>
        <taxon>Bacteria</taxon>
        <taxon>Pseudomonadati</taxon>
        <taxon>Pseudomonadota</taxon>
        <taxon>Gammaproteobacteria</taxon>
        <taxon>Enterobacterales</taxon>
        <taxon>Erwiniaceae</taxon>
        <taxon>Winslowiella</taxon>
    </lineage>
</organism>
<dbReference type="SUPFAM" id="SSF51569">
    <property type="entry name" value="Aldolase"/>
    <property type="match status" value="1"/>
</dbReference>
<keyword evidence="4 6" id="KW-0456">Lyase</keyword>
<proteinExistence type="inferred from homology"/>
<comment type="caution">
    <text evidence="6">The sequence shown here is derived from an EMBL/GenBank/DDBJ whole genome shotgun (WGS) entry which is preliminary data.</text>
</comment>
<sequence>MMFNGPVVAILRGITPHECLSQVECLLQYGITDIEIPANSPDWQTTIRLLKQQFGSSVHLGAGTITEPQLAEASARAGADYILTPNLNPAVIRHAQTSGLKICAGVFSASEIFSACALRADALKIFPAAALPVDYPQLIKGPLQQPIPFCAVGGINLQNIAAYLSHYDGVGIGSALYQPGQSLEQMHTRCRQLIAQL</sequence>
<reference evidence="6 7" key="1">
    <citation type="submission" date="2021-03" db="EMBL/GenBank/DDBJ databases">
        <authorList>
            <person name="D'Agostino P."/>
            <person name="Huntemann M."/>
            <person name="Clum A."/>
            <person name="Spunde A."/>
            <person name="Palaniappan K."/>
            <person name="Ritter S."/>
            <person name="Mikhailova N."/>
            <person name="Chen I.-M."/>
            <person name="Stamatis D."/>
            <person name="Reddy T."/>
            <person name="O'Malley R."/>
            <person name="Daum C."/>
            <person name="Shapiro N."/>
            <person name="Ivanova N."/>
            <person name="Kyrpides N."/>
            <person name="Woyke T."/>
        </authorList>
    </citation>
    <scope>NUCLEOTIDE SEQUENCE [LARGE SCALE GENOMIC DNA]</scope>
    <source>
        <strain evidence="6 7">WS4403</strain>
    </source>
</reference>
<dbReference type="PANTHER" id="PTHR30246:SF1">
    <property type="entry name" value="2-DEHYDRO-3-DEOXY-6-PHOSPHOGALACTONATE ALDOLASE-RELATED"/>
    <property type="match status" value="1"/>
</dbReference>
<dbReference type="RefSeq" id="WP_017801324.1">
    <property type="nucleotide sequence ID" value="NZ_JAGGMQ010000001.1"/>
</dbReference>
<dbReference type="CDD" id="cd00452">
    <property type="entry name" value="KDPG_aldolase"/>
    <property type="match status" value="1"/>
</dbReference>
<evidence type="ECO:0000256" key="3">
    <source>
        <dbReference type="ARBA" id="ARBA00011233"/>
    </source>
</evidence>
<dbReference type="EMBL" id="JAGGMQ010000001">
    <property type="protein sequence ID" value="MBP2168359.1"/>
    <property type="molecule type" value="Genomic_DNA"/>
</dbReference>
<protein>
    <submittedName>
        <fullName evidence="6">2-dehydro-3-deoxyphosphogalactonate aldolase</fullName>
        <ecNumber evidence="6">4.1.2.21</ecNumber>
    </submittedName>
</protein>
<comment type="similarity">
    <text evidence="2">Belongs to the KHG/KDPG aldolase family.</text>
</comment>
<dbReference type="Gene3D" id="3.20.20.70">
    <property type="entry name" value="Aldolase class I"/>
    <property type="match status" value="1"/>
</dbReference>
<keyword evidence="7" id="KW-1185">Reference proteome</keyword>
<dbReference type="Proteomes" id="UP001195624">
    <property type="component" value="Unassembled WGS sequence"/>
</dbReference>
<dbReference type="GO" id="GO:0008674">
    <property type="term" value="F:2-dehydro-3-deoxy-6-phosphogalactonate aldolase activity"/>
    <property type="evidence" value="ECO:0007669"/>
    <property type="project" value="UniProtKB-EC"/>
</dbReference>
<accession>A0ABS4P6T7</accession>
<comment type="pathway">
    <text evidence="1">Carbohydrate acid metabolism.</text>
</comment>
<name>A0ABS4P6T7_9GAMM</name>
<dbReference type="PANTHER" id="PTHR30246">
    <property type="entry name" value="2-KETO-3-DEOXY-6-PHOSPHOGLUCONATE ALDOLASE"/>
    <property type="match status" value="1"/>
</dbReference>
<evidence type="ECO:0000256" key="5">
    <source>
        <dbReference type="ARBA" id="ARBA00023277"/>
    </source>
</evidence>
<dbReference type="Pfam" id="PF01081">
    <property type="entry name" value="Aldolase"/>
    <property type="match status" value="1"/>
</dbReference>